<gene>
    <name evidence="2" type="ORF">ACIBG2_22050</name>
</gene>
<dbReference type="EMBL" id="JBITGY010000005">
    <property type="protein sequence ID" value="MFI6500083.1"/>
    <property type="molecule type" value="Genomic_DNA"/>
</dbReference>
<protein>
    <recommendedName>
        <fullName evidence="4">Integral membrane protein</fullName>
    </recommendedName>
</protein>
<keyword evidence="1" id="KW-0812">Transmembrane</keyword>
<keyword evidence="1" id="KW-0472">Membrane</keyword>
<keyword evidence="3" id="KW-1185">Reference proteome</keyword>
<evidence type="ECO:0000313" key="2">
    <source>
        <dbReference type="EMBL" id="MFI6500083.1"/>
    </source>
</evidence>
<accession>A0ABW7YW93</accession>
<feature type="transmembrane region" description="Helical" evidence="1">
    <location>
        <begin position="86"/>
        <end position="107"/>
    </location>
</feature>
<feature type="transmembrane region" description="Helical" evidence="1">
    <location>
        <begin position="55"/>
        <end position="74"/>
    </location>
</feature>
<proteinExistence type="predicted"/>
<comment type="caution">
    <text evidence="2">The sequence shown here is derived from an EMBL/GenBank/DDBJ whole genome shotgun (WGS) entry which is preliminary data.</text>
</comment>
<reference evidence="2 3" key="1">
    <citation type="submission" date="2024-10" db="EMBL/GenBank/DDBJ databases">
        <title>The Natural Products Discovery Center: Release of the First 8490 Sequenced Strains for Exploring Actinobacteria Biosynthetic Diversity.</title>
        <authorList>
            <person name="Kalkreuter E."/>
            <person name="Kautsar S.A."/>
            <person name="Yang D."/>
            <person name="Bader C.D."/>
            <person name="Teijaro C.N."/>
            <person name="Fluegel L."/>
            <person name="Davis C.M."/>
            <person name="Simpson J.R."/>
            <person name="Lauterbach L."/>
            <person name="Steele A.D."/>
            <person name="Gui C."/>
            <person name="Meng S."/>
            <person name="Li G."/>
            <person name="Viehrig K."/>
            <person name="Ye F."/>
            <person name="Su P."/>
            <person name="Kiefer A.F."/>
            <person name="Nichols A."/>
            <person name="Cepeda A.J."/>
            <person name="Yan W."/>
            <person name="Fan B."/>
            <person name="Jiang Y."/>
            <person name="Adhikari A."/>
            <person name="Zheng C.-J."/>
            <person name="Schuster L."/>
            <person name="Cowan T.M."/>
            <person name="Smanski M.J."/>
            <person name="Chevrette M.G."/>
            <person name="De Carvalho L.P.S."/>
            <person name="Shen B."/>
        </authorList>
    </citation>
    <scope>NUCLEOTIDE SEQUENCE [LARGE SCALE GENOMIC DNA]</scope>
    <source>
        <strain evidence="2 3">NPDC050545</strain>
    </source>
</reference>
<evidence type="ECO:0000313" key="3">
    <source>
        <dbReference type="Proteomes" id="UP001612741"/>
    </source>
</evidence>
<name>A0ABW7YW93_9ACTN</name>
<keyword evidence="1" id="KW-1133">Transmembrane helix</keyword>
<sequence>MATATAPATAPVTRADAKLLRFALRLDGAATAANGLLYLGAAAVFGGMFGLPAALLYPVGAFLAAFGAALLALAGRPVISKAATGVFMAVNVLWVIASVEAVIAGWFPLSALGGGLVLAQAAAVAGFTTLQYAGLRKA</sequence>
<feature type="transmembrane region" description="Helical" evidence="1">
    <location>
        <begin position="113"/>
        <end position="135"/>
    </location>
</feature>
<dbReference type="Proteomes" id="UP001612741">
    <property type="component" value="Unassembled WGS sequence"/>
</dbReference>
<dbReference type="RefSeq" id="WP_397083756.1">
    <property type="nucleotide sequence ID" value="NZ_JBITGY010000005.1"/>
</dbReference>
<evidence type="ECO:0008006" key="4">
    <source>
        <dbReference type="Google" id="ProtNLM"/>
    </source>
</evidence>
<organism evidence="2 3">
    <name type="scientific">Nonomuraea typhae</name>
    <dbReference type="NCBI Taxonomy" id="2603600"/>
    <lineage>
        <taxon>Bacteria</taxon>
        <taxon>Bacillati</taxon>
        <taxon>Actinomycetota</taxon>
        <taxon>Actinomycetes</taxon>
        <taxon>Streptosporangiales</taxon>
        <taxon>Streptosporangiaceae</taxon>
        <taxon>Nonomuraea</taxon>
    </lineage>
</organism>
<feature type="transmembrane region" description="Helical" evidence="1">
    <location>
        <begin position="28"/>
        <end position="49"/>
    </location>
</feature>
<evidence type="ECO:0000256" key="1">
    <source>
        <dbReference type="SAM" id="Phobius"/>
    </source>
</evidence>